<dbReference type="PANTHER" id="PTHR34358">
    <property type="entry name" value="OS03G0411600 PROTEIN"/>
    <property type="match status" value="1"/>
</dbReference>
<dbReference type="Pfam" id="PF06708">
    <property type="entry name" value="DUF1195"/>
    <property type="match status" value="1"/>
</dbReference>
<evidence type="ECO:0000313" key="2">
    <source>
        <dbReference type="Proteomes" id="UP001386955"/>
    </source>
</evidence>
<organism evidence="1 2">
    <name type="scientific">Psophocarpus tetragonolobus</name>
    <name type="common">Winged bean</name>
    <name type="synonym">Dolichos tetragonolobus</name>
    <dbReference type="NCBI Taxonomy" id="3891"/>
    <lineage>
        <taxon>Eukaryota</taxon>
        <taxon>Viridiplantae</taxon>
        <taxon>Streptophyta</taxon>
        <taxon>Embryophyta</taxon>
        <taxon>Tracheophyta</taxon>
        <taxon>Spermatophyta</taxon>
        <taxon>Magnoliopsida</taxon>
        <taxon>eudicotyledons</taxon>
        <taxon>Gunneridae</taxon>
        <taxon>Pentapetalae</taxon>
        <taxon>rosids</taxon>
        <taxon>fabids</taxon>
        <taxon>Fabales</taxon>
        <taxon>Fabaceae</taxon>
        <taxon>Papilionoideae</taxon>
        <taxon>50 kb inversion clade</taxon>
        <taxon>NPAAA clade</taxon>
        <taxon>indigoferoid/millettioid clade</taxon>
        <taxon>Phaseoleae</taxon>
        <taxon>Psophocarpus</taxon>
    </lineage>
</organism>
<proteinExistence type="predicted"/>
<dbReference type="PANTHER" id="PTHR34358:SF7">
    <property type="entry name" value="SUGAR TRANSPORTER"/>
    <property type="match status" value="1"/>
</dbReference>
<protein>
    <submittedName>
        <fullName evidence="1">Uncharacterized protein</fullName>
    </submittedName>
</protein>
<dbReference type="EMBL" id="JAYMYS010000001">
    <property type="protein sequence ID" value="KAK7409971.1"/>
    <property type="molecule type" value="Genomic_DNA"/>
</dbReference>
<sequence length="113" mass="12874">MKRKLLLWVLGGIMVVAVWSMLAASVTLKWTATATNNVNDEEDADVLEVEERKKVVRQMWDAYTHTHSVRLPNFWCQAFQAAYDQLLSDVPALRDAAVSDIAKMSLQFLPHTR</sequence>
<keyword evidence="2" id="KW-1185">Reference proteome</keyword>
<evidence type="ECO:0000313" key="1">
    <source>
        <dbReference type="EMBL" id="KAK7409971.1"/>
    </source>
</evidence>
<dbReference type="InterPro" id="IPR010608">
    <property type="entry name" value="DUF1195"/>
</dbReference>
<comment type="caution">
    <text evidence="1">The sequence shown here is derived from an EMBL/GenBank/DDBJ whole genome shotgun (WGS) entry which is preliminary data.</text>
</comment>
<dbReference type="AlphaFoldDB" id="A0AAN9SX35"/>
<gene>
    <name evidence="1" type="ORF">VNO78_00420</name>
</gene>
<dbReference type="Proteomes" id="UP001386955">
    <property type="component" value="Unassembled WGS sequence"/>
</dbReference>
<reference evidence="1 2" key="1">
    <citation type="submission" date="2024-01" db="EMBL/GenBank/DDBJ databases">
        <title>The genomes of 5 underutilized Papilionoideae crops provide insights into root nodulation and disease resistanc.</title>
        <authorList>
            <person name="Jiang F."/>
        </authorList>
    </citation>
    <scope>NUCLEOTIDE SEQUENCE [LARGE SCALE GENOMIC DNA]</scope>
    <source>
        <strain evidence="1">DUOXIRENSHENG_FW03</strain>
        <tissue evidence="1">Leaves</tissue>
    </source>
</reference>
<name>A0AAN9SX35_PSOTE</name>
<accession>A0AAN9SX35</accession>